<dbReference type="Gene3D" id="3.30.70.560">
    <property type="entry name" value="7,8-Dihydro-6-hydroxymethylpterin-pyrophosphokinase HPPK"/>
    <property type="match status" value="1"/>
</dbReference>
<proteinExistence type="inferred from homology"/>
<dbReference type="GO" id="GO:0005524">
    <property type="term" value="F:ATP binding"/>
    <property type="evidence" value="ECO:0007669"/>
    <property type="project" value="UniProtKB-KW"/>
</dbReference>
<dbReference type="GO" id="GO:0016301">
    <property type="term" value="F:kinase activity"/>
    <property type="evidence" value="ECO:0007669"/>
    <property type="project" value="UniProtKB-KW"/>
</dbReference>
<dbReference type="EC" id="2.7.6.3" evidence="3"/>
<name>A0A1M6V561_XYLRU</name>
<dbReference type="PANTHER" id="PTHR43071">
    <property type="entry name" value="2-AMINO-4-HYDROXY-6-HYDROXYMETHYLDIHYDROPTERIDINE PYROPHOSPHOKINASE"/>
    <property type="match status" value="1"/>
</dbReference>
<dbReference type="Proteomes" id="UP000184130">
    <property type="component" value="Unassembled WGS sequence"/>
</dbReference>
<keyword evidence="8" id="KW-0067">ATP-binding</keyword>
<keyword evidence="9" id="KW-0289">Folate biosynthesis</keyword>
<comment type="similarity">
    <text evidence="2">Belongs to the HPPK family.</text>
</comment>
<dbReference type="InterPro" id="IPR000550">
    <property type="entry name" value="Hppk"/>
</dbReference>
<evidence type="ECO:0000256" key="4">
    <source>
        <dbReference type="ARBA" id="ARBA00016218"/>
    </source>
</evidence>
<feature type="domain" description="7,8-dihydro-6-hydroxymethylpterin-pyrophosphokinase" evidence="13">
    <location>
        <begin position="88"/>
        <end position="169"/>
    </location>
</feature>
<dbReference type="Pfam" id="PF01288">
    <property type="entry name" value="HPPK"/>
    <property type="match status" value="1"/>
</dbReference>
<comment type="pathway">
    <text evidence="1">Cofactor biosynthesis; tetrahydrofolate biosynthesis; 2-amino-4-hydroxy-6-hydroxymethyl-7,8-dihydropteridine diphosphate from 7,8-dihydroneopterin triphosphate: step 4/4.</text>
</comment>
<dbReference type="GO" id="GO:0046654">
    <property type="term" value="P:tetrahydrofolate biosynthetic process"/>
    <property type="evidence" value="ECO:0007669"/>
    <property type="project" value="UniProtKB-UniPathway"/>
</dbReference>
<dbReference type="InterPro" id="IPR035907">
    <property type="entry name" value="Hppk_sf"/>
</dbReference>
<dbReference type="GO" id="GO:0046656">
    <property type="term" value="P:folic acid biosynthetic process"/>
    <property type="evidence" value="ECO:0007669"/>
    <property type="project" value="UniProtKB-KW"/>
</dbReference>
<evidence type="ECO:0000256" key="12">
    <source>
        <dbReference type="ARBA" id="ARBA00033413"/>
    </source>
</evidence>
<evidence type="ECO:0000256" key="11">
    <source>
        <dbReference type="ARBA" id="ARBA00029766"/>
    </source>
</evidence>
<comment type="function">
    <text evidence="10">Catalyzes the transfer of pyrophosphate from adenosine triphosphate (ATP) to 6-hydroxymethyl-7,8-dihydropterin, an enzymatic step in folate biosynthesis pathway.</text>
</comment>
<evidence type="ECO:0000313" key="14">
    <source>
        <dbReference type="EMBL" id="SHK76627.1"/>
    </source>
</evidence>
<dbReference type="AlphaFoldDB" id="A0A1M6V561"/>
<protein>
    <recommendedName>
        <fullName evidence="4">2-amino-4-hydroxy-6-hydroxymethyldihydropteridine pyrophosphokinase</fullName>
        <ecNumber evidence="3">2.7.6.3</ecNumber>
    </recommendedName>
    <alternativeName>
        <fullName evidence="11">6-hydroxymethyl-7,8-dihydropterin pyrophosphokinase</fullName>
    </alternativeName>
    <alternativeName>
        <fullName evidence="12">7,8-dihydro-6-hydroxymethylpterin-pyrophosphokinase</fullName>
    </alternativeName>
</protein>
<sequence>MDFCSLIRIFAIVMAQKLHHIIISLASNFNQEANLEAARTALTQLLTEAHFTSAKWTKPFGVIEHGTLNIDHSLEATPFESKLSSLDQCSMFNVQCSMFNGQCSMYLNQLCQGTTAFGPNLLSEVLKETEKRQGRTHNEDGIVTLDLDLLQYDDQRFHHRDWERSYVKDLINEL</sequence>
<accession>A0A1M6V561</accession>
<evidence type="ECO:0000256" key="1">
    <source>
        <dbReference type="ARBA" id="ARBA00005051"/>
    </source>
</evidence>
<evidence type="ECO:0000256" key="5">
    <source>
        <dbReference type="ARBA" id="ARBA00022679"/>
    </source>
</evidence>
<dbReference type="SUPFAM" id="SSF55083">
    <property type="entry name" value="6-hydroxymethyl-7,8-dihydropterin pyrophosphokinase, HPPK"/>
    <property type="match status" value="1"/>
</dbReference>
<dbReference type="PANTHER" id="PTHR43071:SF1">
    <property type="entry name" value="2-AMINO-4-HYDROXY-6-HYDROXYMETHYLDIHYDROPTERIDINE PYROPHOSPHOKINASE"/>
    <property type="match status" value="1"/>
</dbReference>
<dbReference type="GO" id="GO:0003848">
    <property type="term" value="F:2-amino-4-hydroxy-6-hydroxymethyldihydropteridine diphosphokinase activity"/>
    <property type="evidence" value="ECO:0007669"/>
    <property type="project" value="UniProtKB-EC"/>
</dbReference>
<reference evidence="14 15" key="1">
    <citation type="submission" date="2016-11" db="EMBL/GenBank/DDBJ databases">
        <authorList>
            <person name="Jaros S."/>
            <person name="Januszkiewicz K."/>
            <person name="Wedrychowicz H."/>
        </authorList>
    </citation>
    <scope>NUCLEOTIDE SEQUENCE [LARGE SCALE GENOMIC DNA]</scope>
    <source>
        <strain evidence="14 15">KHT3</strain>
    </source>
</reference>
<evidence type="ECO:0000256" key="8">
    <source>
        <dbReference type="ARBA" id="ARBA00022840"/>
    </source>
</evidence>
<organism evidence="14 15">
    <name type="scientific">Xylanibacter ruminicola</name>
    <name type="common">Prevotella ruminicola</name>
    <dbReference type="NCBI Taxonomy" id="839"/>
    <lineage>
        <taxon>Bacteria</taxon>
        <taxon>Pseudomonadati</taxon>
        <taxon>Bacteroidota</taxon>
        <taxon>Bacteroidia</taxon>
        <taxon>Bacteroidales</taxon>
        <taxon>Prevotellaceae</taxon>
        <taxon>Xylanibacter</taxon>
    </lineage>
</organism>
<evidence type="ECO:0000256" key="6">
    <source>
        <dbReference type="ARBA" id="ARBA00022741"/>
    </source>
</evidence>
<keyword evidence="6" id="KW-0547">Nucleotide-binding</keyword>
<keyword evidence="5" id="KW-0808">Transferase</keyword>
<evidence type="ECO:0000256" key="9">
    <source>
        <dbReference type="ARBA" id="ARBA00022909"/>
    </source>
</evidence>
<evidence type="ECO:0000256" key="3">
    <source>
        <dbReference type="ARBA" id="ARBA00013253"/>
    </source>
</evidence>
<evidence type="ECO:0000256" key="2">
    <source>
        <dbReference type="ARBA" id="ARBA00005810"/>
    </source>
</evidence>
<gene>
    <name evidence="14" type="ORF">SAMN05216463_111135</name>
</gene>
<dbReference type="EMBL" id="FRBD01000011">
    <property type="protein sequence ID" value="SHK76627.1"/>
    <property type="molecule type" value="Genomic_DNA"/>
</dbReference>
<evidence type="ECO:0000313" key="15">
    <source>
        <dbReference type="Proteomes" id="UP000184130"/>
    </source>
</evidence>
<keyword evidence="7 14" id="KW-0418">Kinase</keyword>
<evidence type="ECO:0000259" key="13">
    <source>
        <dbReference type="Pfam" id="PF01288"/>
    </source>
</evidence>
<evidence type="ECO:0000256" key="10">
    <source>
        <dbReference type="ARBA" id="ARBA00029409"/>
    </source>
</evidence>
<dbReference type="UniPathway" id="UPA00077">
    <property type="reaction ID" value="UER00155"/>
</dbReference>
<evidence type="ECO:0000256" key="7">
    <source>
        <dbReference type="ARBA" id="ARBA00022777"/>
    </source>
</evidence>